<evidence type="ECO:0000256" key="1">
    <source>
        <dbReference type="SAM" id="Phobius"/>
    </source>
</evidence>
<keyword evidence="1" id="KW-0812">Transmembrane</keyword>
<proteinExistence type="predicted"/>
<feature type="transmembrane region" description="Helical" evidence="1">
    <location>
        <begin position="23"/>
        <end position="43"/>
    </location>
</feature>
<accession>A0A1Y2FQC9</accession>
<gene>
    <name evidence="2" type="ORF">BCR37DRAFT_376732</name>
</gene>
<comment type="caution">
    <text evidence="2">The sequence shown here is derived from an EMBL/GenBank/DDBJ whole genome shotgun (WGS) entry which is preliminary data.</text>
</comment>
<organism evidence="2 3">
    <name type="scientific">Protomyces lactucae-debilis</name>
    <dbReference type="NCBI Taxonomy" id="2754530"/>
    <lineage>
        <taxon>Eukaryota</taxon>
        <taxon>Fungi</taxon>
        <taxon>Dikarya</taxon>
        <taxon>Ascomycota</taxon>
        <taxon>Taphrinomycotina</taxon>
        <taxon>Taphrinomycetes</taxon>
        <taxon>Taphrinales</taxon>
        <taxon>Protomycetaceae</taxon>
        <taxon>Protomyces</taxon>
    </lineage>
</organism>
<dbReference type="EMBL" id="MCFI01000003">
    <property type="protein sequence ID" value="ORY86188.1"/>
    <property type="molecule type" value="Genomic_DNA"/>
</dbReference>
<keyword evidence="1" id="KW-0472">Membrane</keyword>
<evidence type="ECO:0000313" key="3">
    <source>
        <dbReference type="Proteomes" id="UP000193685"/>
    </source>
</evidence>
<reference evidence="2 3" key="1">
    <citation type="submission" date="2016-07" db="EMBL/GenBank/DDBJ databases">
        <title>Pervasive Adenine N6-methylation of Active Genes in Fungi.</title>
        <authorList>
            <consortium name="DOE Joint Genome Institute"/>
            <person name="Mondo S.J."/>
            <person name="Dannebaum R.O."/>
            <person name="Kuo R.C."/>
            <person name="Labutti K."/>
            <person name="Haridas S."/>
            <person name="Kuo A."/>
            <person name="Salamov A."/>
            <person name="Ahrendt S.R."/>
            <person name="Lipzen A."/>
            <person name="Sullivan W."/>
            <person name="Andreopoulos W.B."/>
            <person name="Clum A."/>
            <person name="Lindquist E."/>
            <person name="Daum C."/>
            <person name="Ramamoorthy G.K."/>
            <person name="Gryganskyi A."/>
            <person name="Culley D."/>
            <person name="Magnuson J.K."/>
            <person name="James T.Y."/>
            <person name="O'Malley M.A."/>
            <person name="Stajich J.E."/>
            <person name="Spatafora J.W."/>
            <person name="Visel A."/>
            <person name="Grigoriev I.V."/>
        </authorList>
    </citation>
    <scope>NUCLEOTIDE SEQUENCE [LARGE SCALE GENOMIC DNA]</scope>
    <source>
        <strain evidence="2 3">12-1054</strain>
    </source>
</reference>
<dbReference type="AlphaFoldDB" id="A0A1Y2FQC9"/>
<dbReference type="RefSeq" id="XP_040727370.1">
    <property type="nucleotide sequence ID" value="XM_040868660.1"/>
</dbReference>
<evidence type="ECO:0000313" key="2">
    <source>
        <dbReference type="EMBL" id="ORY86188.1"/>
    </source>
</evidence>
<protein>
    <submittedName>
        <fullName evidence="2">Uncharacterized protein</fullName>
    </submittedName>
</protein>
<dbReference type="Proteomes" id="UP000193685">
    <property type="component" value="Unassembled WGS sequence"/>
</dbReference>
<keyword evidence="1" id="KW-1133">Transmembrane helix</keyword>
<sequence>MASHDIADVPTLHIAGYELDRSLALSIILVLVLAALQLAWPTVKLYFEQRGRGTAVPVREMPIIETISEDPKPEPVRRPFKKPKADISSWIGSEKGVTSSAALQDPNSIPSAGAEALAQSIKVTEDGQVIDVDGKAVEEGTIVYIRQQMVDRVLNTGGTSEMDENEDAMMKLDIIKSIKALSDAEVVEWFQQNKELLNYSD</sequence>
<keyword evidence="3" id="KW-1185">Reference proteome</keyword>
<dbReference type="GeneID" id="63785259"/>
<name>A0A1Y2FQC9_PROLT</name>